<sequence length="115" mass="12797">MPDVLFSDAESSVVVSNNEKEHRYEISVAGETAGHMGYRVIGNRRVLMHTVIYDAFRGQGLSNVLIKSTLDFLRIHGNTISNYCPVVDGFIRKNPEYVSLVDVKHSGTWVSPSSI</sequence>
<dbReference type="InterPro" id="IPR045057">
    <property type="entry name" value="Gcn5-rel_NAT"/>
</dbReference>
<dbReference type="AlphaFoldDB" id="A0A239MUC1"/>
<dbReference type="Pfam" id="PF14542">
    <property type="entry name" value="Acetyltransf_CG"/>
    <property type="match status" value="1"/>
</dbReference>
<proteinExistence type="predicted"/>
<evidence type="ECO:0000313" key="3">
    <source>
        <dbReference type="Proteomes" id="UP000198280"/>
    </source>
</evidence>
<name>A0A239MUC1_9ACTN</name>
<dbReference type="InterPro" id="IPR016181">
    <property type="entry name" value="Acyl_CoA_acyltransferase"/>
</dbReference>
<evidence type="ECO:0000259" key="1">
    <source>
        <dbReference type="PROSITE" id="PS51729"/>
    </source>
</evidence>
<dbReference type="PROSITE" id="PS51729">
    <property type="entry name" value="GNAT_YJDJ"/>
    <property type="match status" value="1"/>
</dbReference>
<organism evidence="2 3">
    <name type="scientific">Actinacidiphila glaucinigra</name>
    <dbReference type="NCBI Taxonomy" id="235986"/>
    <lineage>
        <taxon>Bacteria</taxon>
        <taxon>Bacillati</taxon>
        <taxon>Actinomycetota</taxon>
        <taxon>Actinomycetes</taxon>
        <taxon>Kitasatosporales</taxon>
        <taxon>Streptomycetaceae</taxon>
        <taxon>Actinacidiphila</taxon>
    </lineage>
</organism>
<accession>A0A239MUC1</accession>
<dbReference type="PANTHER" id="PTHR31435:SF10">
    <property type="entry name" value="BSR4717 PROTEIN"/>
    <property type="match status" value="1"/>
</dbReference>
<feature type="domain" description="N-acetyltransferase" evidence="1">
    <location>
        <begin position="16"/>
        <end position="102"/>
    </location>
</feature>
<dbReference type="SUPFAM" id="SSF55729">
    <property type="entry name" value="Acyl-CoA N-acyltransferases (Nat)"/>
    <property type="match status" value="1"/>
</dbReference>
<dbReference type="Gene3D" id="3.40.630.30">
    <property type="match status" value="1"/>
</dbReference>
<dbReference type="EMBL" id="FZOF01000027">
    <property type="protein sequence ID" value="SNT45724.1"/>
    <property type="molecule type" value="Genomic_DNA"/>
</dbReference>
<keyword evidence="3" id="KW-1185">Reference proteome</keyword>
<gene>
    <name evidence="2" type="ORF">SAMN05216252_12728</name>
</gene>
<dbReference type="PANTHER" id="PTHR31435">
    <property type="entry name" value="PROTEIN NATD1"/>
    <property type="match status" value="1"/>
</dbReference>
<dbReference type="RefSeq" id="WP_089228030.1">
    <property type="nucleotide sequence ID" value="NZ_FZOF01000027.1"/>
</dbReference>
<evidence type="ECO:0000313" key="2">
    <source>
        <dbReference type="EMBL" id="SNT45724.1"/>
    </source>
</evidence>
<dbReference type="InterPro" id="IPR031165">
    <property type="entry name" value="GNAT_YJDJ"/>
</dbReference>
<reference evidence="2 3" key="1">
    <citation type="submission" date="2017-06" db="EMBL/GenBank/DDBJ databases">
        <authorList>
            <person name="Kim H.J."/>
            <person name="Triplett B.A."/>
        </authorList>
    </citation>
    <scope>NUCLEOTIDE SEQUENCE [LARGE SCALE GENOMIC DNA]</scope>
    <source>
        <strain evidence="2 3">CGMCC 4.1858</strain>
    </source>
</reference>
<protein>
    <recommendedName>
        <fullName evidence="1">N-acetyltransferase domain-containing protein</fullName>
    </recommendedName>
</protein>
<dbReference type="OrthoDB" id="5405911at2"/>
<dbReference type="Proteomes" id="UP000198280">
    <property type="component" value="Unassembled WGS sequence"/>
</dbReference>